<dbReference type="AlphaFoldDB" id="E2A0Z0"/>
<dbReference type="InterPro" id="IPR002110">
    <property type="entry name" value="Ankyrin_rpt"/>
</dbReference>
<dbReference type="InParanoid" id="E2A0Z0"/>
<dbReference type="InterPro" id="IPR036770">
    <property type="entry name" value="Ankyrin_rpt-contain_sf"/>
</dbReference>
<organism evidence="3">
    <name type="scientific">Camponotus floridanus</name>
    <name type="common">Florida carpenter ant</name>
    <dbReference type="NCBI Taxonomy" id="104421"/>
    <lineage>
        <taxon>Eukaryota</taxon>
        <taxon>Metazoa</taxon>
        <taxon>Ecdysozoa</taxon>
        <taxon>Arthropoda</taxon>
        <taxon>Hexapoda</taxon>
        <taxon>Insecta</taxon>
        <taxon>Pterygota</taxon>
        <taxon>Neoptera</taxon>
        <taxon>Endopterygota</taxon>
        <taxon>Hymenoptera</taxon>
        <taxon>Apocrita</taxon>
        <taxon>Aculeata</taxon>
        <taxon>Formicoidea</taxon>
        <taxon>Formicidae</taxon>
        <taxon>Formicinae</taxon>
        <taxon>Camponotus</taxon>
    </lineage>
</organism>
<dbReference type="EMBL" id="GL435626">
    <property type="protein sequence ID" value="EFN73043.1"/>
    <property type="molecule type" value="Genomic_DNA"/>
</dbReference>
<dbReference type="GO" id="GO:0005737">
    <property type="term" value="C:cytoplasm"/>
    <property type="evidence" value="ECO:0007669"/>
    <property type="project" value="TreeGrafter"/>
</dbReference>
<feature type="repeat" description="ANK" evidence="1">
    <location>
        <begin position="179"/>
        <end position="211"/>
    </location>
</feature>
<sequence length="266" mass="29238">MNVRYKRNIMQPCGCVRIRPNTSRKRRVAFALAFRQAFGFVHDPHTSPLLCETSLLGPVSSVHRLKESPGLRFQRVGKLVAFDEPNVGPGEGGRGERGKLAVSIFAVQSTRFDFPSPSSIRRPCSGFDTGADCHPHFHDQARSFVLLLLLSFLISPDRSLDLYIVSPIATSADASQDSEGDTPLHDAISKKRDDMLALLLDHAADITLTNNNGFNALHHAALRGNPSESILPRFSPPAVPFNLATQPPGAFRDLLTSSYYFEAKTE</sequence>
<dbReference type="Proteomes" id="UP000000311">
    <property type="component" value="Unassembled WGS sequence"/>
</dbReference>
<dbReference type="PANTHER" id="PTHR24202">
    <property type="entry name" value="E3 UBIQUITIN-PROTEIN LIGASE MIB2"/>
    <property type="match status" value="1"/>
</dbReference>
<dbReference type="GO" id="GO:0006897">
    <property type="term" value="P:endocytosis"/>
    <property type="evidence" value="ECO:0007669"/>
    <property type="project" value="TreeGrafter"/>
</dbReference>
<dbReference type="PROSITE" id="PS50297">
    <property type="entry name" value="ANK_REP_REGION"/>
    <property type="match status" value="1"/>
</dbReference>
<keyword evidence="3" id="KW-1185">Reference proteome</keyword>
<evidence type="ECO:0000313" key="3">
    <source>
        <dbReference type="Proteomes" id="UP000000311"/>
    </source>
</evidence>
<dbReference type="PANTHER" id="PTHR24202:SF53">
    <property type="entry name" value="E3 UBIQUITIN-PROTEIN LIGASE MIB1"/>
    <property type="match status" value="1"/>
</dbReference>
<dbReference type="PROSITE" id="PS50088">
    <property type="entry name" value="ANK_REPEAT"/>
    <property type="match status" value="1"/>
</dbReference>
<name>E2A0Z0_CAMFO</name>
<evidence type="ECO:0000256" key="1">
    <source>
        <dbReference type="PROSITE-ProRule" id="PRU00023"/>
    </source>
</evidence>
<gene>
    <name evidence="2" type="ORF">EAG_11336</name>
</gene>
<dbReference type="SMART" id="SM00248">
    <property type="entry name" value="ANK"/>
    <property type="match status" value="1"/>
</dbReference>
<reference evidence="2 3" key="1">
    <citation type="journal article" date="2010" name="Science">
        <title>Genomic comparison of the ants Camponotus floridanus and Harpegnathos saltator.</title>
        <authorList>
            <person name="Bonasio R."/>
            <person name="Zhang G."/>
            <person name="Ye C."/>
            <person name="Mutti N.S."/>
            <person name="Fang X."/>
            <person name="Qin N."/>
            <person name="Donahue G."/>
            <person name="Yang P."/>
            <person name="Li Q."/>
            <person name="Li C."/>
            <person name="Zhang P."/>
            <person name="Huang Z."/>
            <person name="Berger S.L."/>
            <person name="Reinberg D."/>
            <person name="Wang J."/>
            <person name="Liebig J."/>
        </authorList>
    </citation>
    <scope>NUCLEOTIDE SEQUENCE [LARGE SCALE GENOMIC DNA]</scope>
    <source>
        <strain evidence="3">C129</strain>
    </source>
</reference>
<dbReference type="STRING" id="104421.E2A0Z0"/>
<keyword evidence="1" id="KW-0040">ANK repeat</keyword>
<dbReference type="GO" id="GO:0016567">
    <property type="term" value="P:protein ubiquitination"/>
    <property type="evidence" value="ECO:0007669"/>
    <property type="project" value="TreeGrafter"/>
</dbReference>
<dbReference type="GO" id="GO:0007219">
    <property type="term" value="P:Notch signaling pathway"/>
    <property type="evidence" value="ECO:0007669"/>
    <property type="project" value="TreeGrafter"/>
</dbReference>
<evidence type="ECO:0000313" key="2">
    <source>
        <dbReference type="EMBL" id="EFN73043.1"/>
    </source>
</evidence>
<dbReference type="SUPFAM" id="SSF48403">
    <property type="entry name" value="Ankyrin repeat"/>
    <property type="match status" value="1"/>
</dbReference>
<dbReference type="Gene3D" id="1.25.40.20">
    <property type="entry name" value="Ankyrin repeat-containing domain"/>
    <property type="match status" value="1"/>
</dbReference>
<accession>E2A0Z0</accession>
<proteinExistence type="predicted"/>
<dbReference type="Pfam" id="PF13637">
    <property type="entry name" value="Ank_4"/>
    <property type="match status" value="1"/>
</dbReference>
<protein>
    <submittedName>
        <fullName evidence="2">E3 ubiquitin-protein ligase mib1</fullName>
    </submittedName>
</protein>